<dbReference type="InterPro" id="IPR000626">
    <property type="entry name" value="Ubiquitin-like_dom"/>
</dbReference>
<dbReference type="EMBL" id="BTGU01000032">
    <property type="protein sequence ID" value="GMN49814.1"/>
    <property type="molecule type" value="Genomic_DNA"/>
</dbReference>
<feature type="region of interest" description="Disordered" evidence="1">
    <location>
        <begin position="111"/>
        <end position="136"/>
    </location>
</feature>
<name>A0AA88A5K1_FICCA</name>
<dbReference type="Pfam" id="PF00240">
    <property type="entry name" value="ubiquitin"/>
    <property type="match status" value="1"/>
</dbReference>
<gene>
    <name evidence="3" type="ORF">TIFTF001_018981</name>
</gene>
<evidence type="ECO:0000313" key="4">
    <source>
        <dbReference type="Proteomes" id="UP001187192"/>
    </source>
</evidence>
<sequence>MDLIFLFQKRRPFSIEVGFFDTVLEIKQKVEKYQGIPVSEQTFVFNGRALPDDGDVASCVLLHNSCINLVIAEARPSCPSEKTVHRLNVRIATPKKHVVIKEMNINDTVPKAETTLSPAKGSPVLRQVQDRRSFGE</sequence>
<evidence type="ECO:0000313" key="3">
    <source>
        <dbReference type="EMBL" id="GMN49814.1"/>
    </source>
</evidence>
<evidence type="ECO:0000259" key="2">
    <source>
        <dbReference type="PROSITE" id="PS50053"/>
    </source>
</evidence>
<dbReference type="CDD" id="cd17039">
    <property type="entry name" value="Ubl_ubiquitin_like"/>
    <property type="match status" value="1"/>
</dbReference>
<feature type="domain" description="Ubiquitin-like" evidence="2">
    <location>
        <begin position="1"/>
        <end position="76"/>
    </location>
</feature>
<dbReference type="Proteomes" id="UP001187192">
    <property type="component" value="Unassembled WGS sequence"/>
</dbReference>
<dbReference type="PROSITE" id="PS50053">
    <property type="entry name" value="UBIQUITIN_2"/>
    <property type="match status" value="1"/>
</dbReference>
<accession>A0AA88A5K1</accession>
<dbReference type="AlphaFoldDB" id="A0AA88A5K1"/>
<organism evidence="3 4">
    <name type="scientific">Ficus carica</name>
    <name type="common">Common fig</name>
    <dbReference type="NCBI Taxonomy" id="3494"/>
    <lineage>
        <taxon>Eukaryota</taxon>
        <taxon>Viridiplantae</taxon>
        <taxon>Streptophyta</taxon>
        <taxon>Embryophyta</taxon>
        <taxon>Tracheophyta</taxon>
        <taxon>Spermatophyta</taxon>
        <taxon>Magnoliopsida</taxon>
        <taxon>eudicotyledons</taxon>
        <taxon>Gunneridae</taxon>
        <taxon>Pentapetalae</taxon>
        <taxon>rosids</taxon>
        <taxon>fabids</taxon>
        <taxon>Rosales</taxon>
        <taxon>Moraceae</taxon>
        <taxon>Ficeae</taxon>
        <taxon>Ficus</taxon>
    </lineage>
</organism>
<dbReference type="GO" id="GO:0031593">
    <property type="term" value="F:polyubiquitin modification-dependent protein binding"/>
    <property type="evidence" value="ECO:0007669"/>
    <property type="project" value="TreeGrafter"/>
</dbReference>
<proteinExistence type="predicted"/>
<dbReference type="FunFam" id="3.10.20.90:FF:000341">
    <property type="entry name" value="Ubiquitin-like superfamily protein"/>
    <property type="match status" value="1"/>
</dbReference>
<protein>
    <recommendedName>
        <fullName evidence="2">Ubiquitin-like domain-containing protein</fullName>
    </recommendedName>
</protein>
<evidence type="ECO:0000256" key="1">
    <source>
        <dbReference type="SAM" id="MobiDB-lite"/>
    </source>
</evidence>
<dbReference type="InterPro" id="IPR029071">
    <property type="entry name" value="Ubiquitin-like_domsf"/>
</dbReference>
<dbReference type="PANTHER" id="PTHR10621:SF38">
    <property type="entry name" value="UBIQUITIN DOMAIN-CONTAINING PROTEIN 7SL RNA1-RELATED"/>
    <property type="match status" value="1"/>
</dbReference>
<dbReference type="PANTHER" id="PTHR10621">
    <property type="entry name" value="UV EXCISION REPAIR PROTEIN RAD23"/>
    <property type="match status" value="1"/>
</dbReference>
<keyword evidence="4" id="KW-1185">Reference proteome</keyword>
<dbReference type="SMART" id="SM00213">
    <property type="entry name" value="UBQ"/>
    <property type="match status" value="1"/>
</dbReference>
<dbReference type="GO" id="GO:0005654">
    <property type="term" value="C:nucleoplasm"/>
    <property type="evidence" value="ECO:0007669"/>
    <property type="project" value="TreeGrafter"/>
</dbReference>
<dbReference type="Gene3D" id="3.10.20.90">
    <property type="entry name" value="Phosphatidylinositol 3-kinase Catalytic Subunit, Chain A, domain 1"/>
    <property type="match status" value="1"/>
</dbReference>
<dbReference type="GO" id="GO:0043130">
    <property type="term" value="F:ubiquitin binding"/>
    <property type="evidence" value="ECO:0007669"/>
    <property type="project" value="TreeGrafter"/>
</dbReference>
<dbReference type="GO" id="GO:0043161">
    <property type="term" value="P:proteasome-mediated ubiquitin-dependent protein catabolic process"/>
    <property type="evidence" value="ECO:0007669"/>
    <property type="project" value="TreeGrafter"/>
</dbReference>
<comment type="caution">
    <text evidence="3">The sequence shown here is derived from an EMBL/GenBank/DDBJ whole genome shotgun (WGS) entry which is preliminary data.</text>
</comment>
<dbReference type="GO" id="GO:0070628">
    <property type="term" value="F:proteasome binding"/>
    <property type="evidence" value="ECO:0007669"/>
    <property type="project" value="TreeGrafter"/>
</dbReference>
<dbReference type="SUPFAM" id="SSF54236">
    <property type="entry name" value="Ubiquitin-like"/>
    <property type="match status" value="1"/>
</dbReference>
<dbReference type="GO" id="GO:0005829">
    <property type="term" value="C:cytosol"/>
    <property type="evidence" value="ECO:0007669"/>
    <property type="project" value="TreeGrafter"/>
</dbReference>
<reference evidence="3" key="1">
    <citation type="submission" date="2023-07" db="EMBL/GenBank/DDBJ databases">
        <title>draft genome sequence of fig (Ficus carica).</title>
        <authorList>
            <person name="Takahashi T."/>
            <person name="Nishimura K."/>
        </authorList>
    </citation>
    <scope>NUCLEOTIDE SEQUENCE</scope>
</reference>